<evidence type="ECO:0000256" key="4">
    <source>
        <dbReference type="ARBA" id="ARBA00022692"/>
    </source>
</evidence>
<reference evidence="9 10" key="1">
    <citation type="submission" date="2018-09" db="EMBL/GenBank/DDBJ databases">
        <title>Discovery and Ecogenomic Context for Candidatus Cryosericales, a Global Caldiserica Order Active in Thawing Permafrost.</title>
        <authorList>
            <person name="Martinez M.A."/>
            <person name="Woodcroft B.J."/>
            <person name="Ignacio Espinoza J.C."/>
            <person name="Zayed A."/>
            <person name="Singleton C.M."/>
            <person name="Boyd J."/>
            <person name="Li Y.-F."/>
            <person name="Purvine S."/>
            <person name="Maughan H."/>
            <person name="Hodgkins S.B."/>
            <person name="Anderson D."/>
            <person name="Sederholm M."/>
            <person name="Temperton B."/>
            <person name="Saleska S.R."/>
            <person name="Tyson G.W."/>
            <person name="Rich V.I."/>
        </authorList>
    </citation>
    <scope>NUCLEOTIDE SEQUENCE [LARGE SCALE GENOMIC DNA]</scope>
    <source>
        <strain evidence="9 10">SMC7</strain>
    </source>
</reference>
<dbReference type="AlphaFoldDB" id="A0A398CZI7"/>
<dbReference type="InterPro" id="IPR035906">
    <property type="entry name" value="MetI-like_sf"/>
</dbReference>
<feature type="transmembrane region" description="Helical" evidence="7">
    <location>
        <begin position="268"/>
        <end position="288"/>
    </location>
</feature>
<feature type="transmembrane region" description="Helical" evidence="7">
    <location>
        <begin position="208"/>
        <end position="230"/>
    </location>
</feature>
<keyword evidence="2 7" id="KW-0813">Transport</keyword>
<dbReference type="Gene3D" id="1.10.3720.10">
    <property type="entry name" value="MetI-like"/>
    <property type="match status" value="1"/>
</dbReference>
<feature type="transmembrane region" description="Helical" evidence="7">
    <location>
        <begin position="114"/>
        <end position="134"/>
    </location>
</feature>
<comment type="caution">
    <text evidence="9">The sequence shown here is derived from an EMBL/GenBank/DDBJ whole genome shotgun (WGS) entry which is preliminary data.</text>
</comment>
<sequence>MDNKVTPARRKQVIRDNVAGWLFTFPSTLVLFAFTFLPAFIVVGLSLFDTNLVGQSDFVGLGNFRQMLTSGDFWGSVLRTLYFTLGSVPVAVAVSLLIAVLLNAKVRGRTFWRMGFFIPYITPLVATSIIWLYIFNPDYGMLNAALHFLGLPVSRWLTDTVSAMPAMILYSTWHDIGFAVIIFMAALSKVPTELLEAAQIDGASGWKTFWHVTWPMISPSTYFVVIIYTISAFKMFTQVAVLTQGGPVDATTTTGYYLYQQAFGQMHFGYASAVSIGLFVIIFLLTVLQRRVTGRKVFYG</sequence>
<dbReference type="Proteomes" id="UP000266328">
    <property type="component" value="Unassembled WGS sequence"/>
</dbReference>
<evidence type="ECO:0000256" key="2">
    <source>
        <dbReference type="ARBA" id="ARBA00022448"/>
    </source>
</evidence>
<dbReference type="InterPro" id="IPR051393">
    <property type="entry name" value="ABC_transporter_permease"/>
</dbReference>
<dbReference type="GO" id="GO:0055085">
    <property type="term" value="P:transmembrane transport"/>
    <property type="evidence" value="ECO:0007669"/>
    <property type="project" value="InterPro"/>
</dbReference>
<keyword evidence="5 7" id="KW-1133">Transmembrane helix</keyword>
<dbReference type="PROSITE" id="PS50928">
    <property type="entry name" value="ABC_TM1"/>
    <property type="match status" value="1"/>
</dbReference>
<organism evidence="9 10">
    <name type="scientific">Candidatus Cryosericum terrychapinii</name>
    <dbReference type="NCBI Taxonomy" id="2290919"/>
    <lineage>
        <taxon>Bacteria</taxon>
        <taxon>Pseudomonadati</taxon>
        <taxon>Caldisericota/Cryosericota group</taxon>
        <taxon>Candidatus Cryosericota</taxon>
        <taxon>Candidatus Cryosericia</taxon>
        <taxon>Candidatus Cryosericales</taxon>
        <taxon>Candidatus Cryosericaceae</taxon>
        <taxon>Candidatus Cryosericum</taxon>
    </lineage>
</organism>
<evidence type="ECO:0000313" key="10">
    <source>
        <dbReference type="Proteomes" id="UP000266328"/>
    </source>
</evidence>
<evidence type="ECO:0000256" key="7">
    <source>
        <dbReference type="RuleBase" id="RU363032"/>
    </source>
</evidence>
<protein>
    <submittedName>
        <fullName evidence="9">Sugar ABC transporter permease</fullName>
    </submittedName>
</protein>
<evidence type="ECO:0000256" key="1">
    <source>
        <dbReference type="ARBA" id="ARBA00004651"/>
    </source>
</evidence>
<evidence type="ECO:0000256" key="3">
    <source>
        <dbReference type="ARBA" id="ARBA00022475"/>
    </source>
</evidence>
<comment type="similarity">
    <text evidence="7">Belongs to the binding-protein-dependent transport system permease family.</text>
</comment>
<dbReference type="RefSeq" id="WP_119088582.1">
    <property type="nucleotide sequence ID" value="NZ_QXIS01000006.1"/>
</dbReference>
<dbReference type="OrthoDB" id="9805108at2"/>
<gene>
    <name evidence="9" type="ORF">SMC7_01345</name>
</gene>
<feature type="domain" description="ABC transmembrane type-1" evidence="8">
    <location>
        <begin position="77"/>
        <end position="289"/>
    </location>
</feature>
<feature type="transmembrane region" description="Helical" evidence="7">
    <location>
        <begin position="21"/>
        <end position="48"/>
    </location>
</feature>
<dbReference type="PANTHER" id="PTHR30193">
    <property type="entry name" value="ABC TRANSPORTER PERMEASE PROTEIN"/>
    <property type="match status" value="1"/>
</dbReference>
<name>A0A398CZI7_9BACT</name>
<evidence type="ECO:0000313" key="9">
    <source>
        <dbReference type="EMBL" id="RIE06679.1"/>
    </source>
</evidence>
<dbReference type="EMBL" id="QXIS01000006">
    <property type="protein sequence ID" value="RIE06679.1"/>
    <property type="molecule type" value="Genomic_DNA"/>
</dbReference>
<keyword evidence="4 7" id="KW-0812">Transmembrane</keyword>
<evidence type="ECO:0000256" key="5">
    <source>
        <dbReference type="ARBA" id="ARBA00022989"/>
    </source>
</evidence>
<keyword evidence="10" id="KW-1185">Reference proteome</keyword>
<keyword evidence="6 7" id="KW-0472">Membrane</keyword>
<comment type="subcellular location">
    <subcellularLocation>
        <location evidence="1 7">Cell membrane</location>
        <topology evidence="1 7">Multi-pass membrane protein</topology>
    </subcellularLocation>
</comment>
<dbReference type="GO" id="GO:0005886">
    <property type="term" value="C:plasma membrane"/>
    <property type="evidence" value="ECO:0007669"/>
    <property type="project" value="UniProtKB-SubCell"/>
</dbReference>
<accession>A0A398CZI7</accession>
<dbReference type="SUPFAM" id="SSF161098">
    <property type="entry name" value="MetI-like"/>
    <property type="match status" value="1"/>
</dbReference>
<dbReference type="PANTHER" id="PTHR30193:SF37">
    <property type="entry name" value="INNER MEMBRANE ABC TRANSPORTER PERMEASE PROTEIN YCJO"/>
    <property type="match status" value="1"/>
</dbReference>
<feature type="transmembrane region" description="Helical" evidence="7">
    <location>
        <begin position="167"/>
        <end position="187"/>
    </location>
</feature>
<evidence type="ECO:0000259" key="8">
    <source>
        <dbReference type="PROSITE" id="PS50928"/>
    </source>
</evidence>
<dbReference type="Pfam" id="PF00528">
    <property type="entry name" value="BPD_transp_1"/>
    <property type="match status" value="1"/>
</dbReference>
<keyword evidence="3" id="KW-1003">Cell membrane</keyword>
<proteinExistence type="inferred from homology"/>
<dbReference type="InterPro" id="IPR000515">
    <property type="entry name" value="MetI-like"/>
</dbReference>
<feature type="transmembrane region" description="Helical" evidence="7">
    <location>
        <begin position="81"/>
        <end position="102"/>
    </location>
</feature>
<dbReference type="CDD" id="cd06261">
    <property type="entry name" value="TM_PBP2"/>
    <property type="match status" value="1"/>
</dbReference>
<evidence type="ECO:0000256" key="6">
    <source>
        <dbReference type="ARBA" id="ARBA00023136"/>
    </source>
</evidence>